<evidence type="ECO:0000313" key="2">
    <source>
        <dbReference type="Proteomes" id="UP000307217"/>
    </source>
</evidence>
<dbReference type="RefSeq" id="WP_138592156.1">
    <property type="nucleotide sequence ID" value="NZ_PNBX01000048.1"/>
</dbReference>
<reference evidence="2" key="2">
    <citation type="submission" date="2019-06" db="EMBL/GenBank/DDBJ databases">
        <title>Co-occurence of chitin degradation, pigmentation and bioactivity in marine Pseudoalteromonas.</title>
        <authorList>
            <person name="Sonnenschein E.C."/>
            <person name="Bech P.K."/>
        </authorList>
    </citation>
    <scope>NUCLEOTIDE SEQUENCE [LARGE SCALE GENOMIC DNA]</scope>
    <source>
        <strain evidence="2">S3790</strain>
    </source>
</reference>
<reference evidence="1 2" key="1">
    <citation type="submission" date="2018-01" db="EMBL/GenBank/DDBJ databases">
        <authorList>
            <person name="Paulsen S."/>
            <person name="Gram L.K."/>
        </authorList>
    </citation>
    <scope>NUCLEOTIDE SEQUENCE [LARGE SCALE GENOMIC DNA]</scope>
    <source>
        <strain evidence="1 2">S3790</strain>
    </source>
</reference>
<proteinExistence type="predicted"/>
<gene>
    <name evidence="1" type="ORF">CWC19_12375</name>
</gene>
<sequence>MAKFDYSEFNLEVEECFNTRKDFDPKTTPYDIEQHIQRAVDGIINECPDVDWNENLITYKIIESVRDILLNYKVPGLGYELSESKFNLEAYKLTGRAESFHGDIAFIITRRFSKYSRPISGVAFYEAKASSIERQSKKEYPAFCTNQLRRLVTHTPRLNYLILNKEGCRIGGDNWPAIDERDRDPWELTHKRVNAAVIDANFLKNNRNIEFALNTIGLSFGSHFVQRVLSGRDLDYSRTVDKTIRRWLKYTRKSSPLVISVSILDSSGEHFDTQLELPGFEKVILENHIRTLENKHK</sequence>
<dbReference type="EMBL" id="PNBX01000048">
    <property type="protein sequence ID" value="TMO67878.1"/>
    <property type="molecule type" value="Genomic_DNA"/>
</dbReference>
<evidence type="ECO:0008006" key="3">
    <source>
        <dbReference type="Google" id="ProtNLM"/>
    </source>
</evidence>
<dbReference type="AlphaFoldDB" id="A0A5S3V856"/>
<organism evidence="1 2">
    <name type="scientific">Pseudoalteromonas aurantia</name>
    <dbReference type="NCBI Taxonomy" id="43654"/>
    <lineage>
        <taxon>Bacteria</taxon>
        <taxon>Pseudomonadati</taxon>
        <taxon>Pseudomonadota</taxon>
        <taxon>Gammaproteobacteria</taxon>
        <taxon>Alteromonadales</taxon>
        <taxon>Pseudoalteromonadaceae</taxon>
        <taxon>Pseudoalteromonas</taxon>
    </lineage>
</organism>
<dbReference type="Proteomes" id="UP000307217">
    <property type="component" value="Unassembled WGS sequence"/>
</dbReference>
<accession>A0A5S3V856</accession>
<protein>
    <recommendedName>
        <fullName evidence="3">Restriction endonuclease</fullName>
    </recommendedName>
</protein>
<comment type="caution">
    <text evidence="1">The sequence shown here is derived from an EMBL/GenBank/DDBJ whole genome shotgun (WGS) entry which is preliminary data.</text>
</comment>
<dbReference type="OrthoDB" id="7065090at2"/>
<name>A0A5S3V856_9GAMM</name>
<evidence type="ECO:0000313" key="1">
    <source>
        <dbReference type="EMBL" id="TMO67878.1"/>
    </source>
</evidence>